<dbReference type="EMBL" id="MFJC01000002">
    <property type="protein sequence ID" value="OGG10310.1"/>
    <property type="molecule type" value="Genomic_DNA"/>
</dbReference>
<name>A0A1F5ZCX9_9BACT</name>
<keyword evidence="2" id="KW-0812">Transmembrane</keyword>
<keyword evidence="2" id="KW-1133">Transmembrane helix</keyword>
<feature type="transmembrane region" description="Helical" evidence="2">
    <location>
        <begin position="62"/>
        <end position="80"/>
    </location>
</feature>
<evidence type="ECO:0000256" key="2">
    <source>
        <dbReference type="SAM" id="Phobius"/>
    </source>
</evidence>
<proteinExistence type="predicted"/>
<sequence>MPGVTPFTSGTSFINRFVLINTCYNRQSRYNTRNHKEETAMTETPTPEQPTTTGRKTGKNTTIIIVVIVLLLLVAGGFAMQKLTQKTSEMVGQKVGEKVAESMIESAVGGKADVDVSSDGMTVKTDEGSFSTGTSLPPDWPKDVPVYPGSTVTYSGTNNPQTGETGYSTVLTTNDDSQKVGAYYTKELPAQGWLVTGTQNIADTTVISATKDDRTLSMAAATEEGKTTITLGVSSKNQ</sequence>
<evidence type="ECO:0000313" key="4">
    <source>
        <dbReference type="Proteomes" id="UP000176854"/>
    </source>
</evidence>
<evidence type="ECO:0000313" key="3">
    <source>
        <dbReference type="EMBL" id="OGG10310.1"/>
    </source>
</evidence>
<protein>
    <submittedName>
        <fullName evidence="3">Uncharacterized protein</fullName>
    </submittedName>
</protein>
<feature type="compositionally biased region" description="Low complexity" evidence="1">
    <location>
        <begin position="41"/>
        <end position="56"/>
    </location>
</feature>
<keyword evidence="2" id="KW-0472">Membrane</keyword>
<dbReference type="AlphaFoldDB" id="A0A1F5ZCX9"/>
<feature type="region of interest" description="Disordered" evidence="1">
    <location>
        <begin position="31"/>
        <end position="56"/>
    </location>
</feature>
<gene>
    <name evidence="3" type="ORF">A2154_02625</name>
</gene>
<feature type="region of interest" description="Disordered" evidence="1">
    <location>
        <begin position="122"/>
        <end position="141"/>
    </location>
</feature>
<evidence type="ECO:0000256" key="1">
    <source>
        <dbReference type="SAM" id="MobiDB-lite"/>
    </source>
</evidence>
<reference evidence="3 4" key="1">
    <citation type="journal article" date="2016" name="Nat. Commun.">
        <title>Thousands of microbial genomes shed light on interconnected biogeochemical processes in an aquifer system.</title>
        <authorList>
            <person name="Anantharaman K."/>
            <person name="Brown C.T."/>
            <person name="Hug L.A."/>
            <person name="Sharon I."/>
            <person name="Castelle C.J."/>
            <person name="Probst A.J."/>
            <person name="Thomas B.C."/>
            <person name="Singh A."/>
            <person name="Wilkins M.J."/>
            <person name="Karaoz U."/>
            <person name="Brodie E.L."/>
            <person name="Williams K.H."/>
            <person name="Hubbard S.S."/>
            <person name="Banfield J.F."/>
        </authorList>
    </citation>
    <scope>NUCLEOTIDE SEQUENCE [LARGE SCALE GENOMIC DNA]</scope>
</reference>
<comment type="caution">
    <text evidence="3">The sequence shown here is derived from an EMBL/GenBank/DDBJ whole genome shotgun (WGS) entry which is preliminary data.</text>
</comment>
<accession>A0A1F5ZCX9</accession>
<dbReference type="Proteomes" id="UP000176854">
    <property type="component" value="Unassembled WGS sequence"/>
</dbReference>
<organism evidence="3 4">
    <name type="scientific">Candidatus Gottesmanbacteria bacterium RBG_16_43_7</name>
    <dbReference type="NCBI Taxonomy" id="1798373"/>
    <lineage>
        <taxon>Bacteria</taxon>
        <taxon>Candidatus Gottesmaniibacteriota</taxon>
    </lineage>
</organism>